<dbReference type="Proteomes" id="UP000268093">
    <property type="component" value="Unassembled WGS sequence"/>
</dbReference>
<feature type="domain" description="ER membrane protein complex subunit 7 beta-sandwich" evidence="8">
    <location>
        <begin position="41"/>
        <end position="159"/>
    </location>
</feature>
<evidence type="ECO:0000259" key="8">
    <source>
        <dbReference type="Pfam" id="PF09430"/>
    </source>
</evidence>
<sequence length="161" mass="18012">MSRLLASLCCLLLLIASVALSAFAVRVEGRISTNEVLKELTDLSPYTRVTLNGGQFSALVRKDGKFAIEDVPKGSYLLEVESVEYIYPKMTTLFLLQCHSLANDHPQIRLDVRDKDKGIRSTYTVMGNEWSILGHQLAYPLNITAKAQAEYFLVRTGWRSG</sequence>
<keyword evidence="6" id="KW-0472">Membrane</keyword>
<accession>A0A433A0E2</accession>
<evidence type="ECO:0000256" key="4">
    <source>
        <dbReference type="ARBA" id="ARBA00022729"/>
    </source>
</evidence>
<comment type="caution">
    <text evidence="9">The sequence shown here is derived from an EMBL/GenBank/DDBJ whole genome shotgun (WGS) entry which is preliminary data.</text>
</comment>
<dbReference type="Gene3D" id="2.60.40.1120">
    <property type="entry name" value="Carboxypeptidase-like, regulatory domain"/>
    <property type="match status" value="1"/>
</dbReference>
<dbReference type="Pfam" id="PF09430">
    <property type="entry name" value="EMC7_beta-sandw"/>
    <property type="match status" value="1"/>
</dbReference>
<evidence type="ECO:0000256" key="2">
    <source>
        <dbReference type="ARBA" id="ARBA00008880"/>
    </source>
</evidence>
<dbReference type="GO" id="GO:0072546">
    <property type="term" value="C:EMC complex"/>
    <property type="evidence" value="ECO:0007669"/>
    <property type="project" value="TreeGrafter"/>
</dbReference>
<gene>
    <name evidence="9" type="ORF">BC936DRAFT_142438</name>
</gene>
<evidence type="ECO:0000256" key="5">
    <source>
        <dbReference type="ARBA" id="ARBA00022989"/>
    </source>
</evidence>
<evidence type="ECO:0000256" key="3">
    <source>
        <dbReference type="ARBA" id="ARBA00022692"/>
    </source>
</evidence>
<dbReference type="SUPFAM" id="SSF49452">
    <property type="entry name" value="Starch-binding domain-like"/>
    <property type="match status" value="1"/>
</dbReference>
<keyword evidence="5" id="KW-1133">Transmembrane helix</keyword>
<comment type="similarity">
    <text evidence="2">Belongs to the EMC7 family.</text>
</comment>
<protein>
    <recommendedName>
        <fullName evidence="8">ER membrane protein complex subunit 7 beta-sandwich domain-containing protein</fullName>
    </recommendedName>
</protein>
<keyword evidence="4 7" id="KW-0732">Signal</keyword>
<dbReference type="EMBL" id="RBNI01022711">
    <property type="protein sequence ID" value="RUO96201.1"/>
    <property type="molecule type" value="Genomic_DNA"/>
</dbReference>
<comment type="subcellular location">
    <subcellularLocation>
        <location evidence="1">Membrane</location>
        <topology evidence="1">Single-pass membrane protein</topology>
    </subcellularLocation>
</comment>
<evidence type="ECO:0000313" key="10">
    <source>
        <dbReference type="Proteomes" id="UP000268093"/>
    </source>
</evidence>
<dbReference type="GO" id="GO:0030246">
    <property type="term" value="F:carbohydrate binding"/>
    <property type="evidence" value="ECO:0007669"/>
    <property type="project" value="InterPro"/>
</dbReference>
<dbReference type="OrthoDB" id="27095at2759"/>
<dbReference type="InterPro" id="IPR019008">
    <property type="entry name" value="Beta_sandwich_EMC7"/>
</dbReference>
<keyword evidence="3" id="KW-0812">Transmembrane</keyword>
<proteinExistence type="inferred from homology"/>
<feature type="signal peptide" evidence="7">
    <location>
        <begin position="1"/>
        <end position="24"/>
    </location>
</feature>
<feature type="chain" id="PRO_5018982351" description="ER membrane protein complex subunit 7 beta-sandwich domain-containing protein" evidence="7">
    <location>
        <begin position="25"/>
        <end position="161"/>
    </location>
</feature>
<organism evidence="9 10">
    <name type="scientific">Jimgerdemannia flammicorona</name>
    <dbReference type="NCBI Taxonomy" id="994334"/>
    <lineage>
        <taxon>Eukaryota</taxon>
        <taxon>Fungi</taxon>
        <taxon>Fungi incertae sedis</taxon>
        <taxon>Mucoromycota</taxon>
        <taxon>Mucoromycotina</taxon>
        <taxon>Endogonomycetes</taxon>
        <taxon>Endogonales</taxon>
        <taxon>Endogonaceae</taxon>
        <taxon>Jimgerdemannia</taxon>
    </lineage>
</organism>
<dbReference type="InterPro" id="IPR013784">
    <property type="entry name" value="Carb-bd-like_fold"/>
</dbReference>
<evidence type="ECO:0000256" key="6">
    <source>
        <dbReference type="ARBA" id="ARBA00023136"/>
    </source>
</evidence>
<dbReference type="PANTHER" id="PTHR13605:SF4">
    <property type="entry name" value="ER MEMBRANE PROTEIN COMPLEX SUBUNIT 7"/>
    <property type="match status" value="1"/>
</dbReference>
<dbReference type="AlphaFoldDB" id="A0A433A0E2"/>
<dbReference type="PANTHER" id="PTHR13605">
    <property type="entry name" value="ER MEMBRANE PROTEIN COMPLEX SUBUNIT 7"/>
    <property type="match status" value="1"/>
</dbReference>
<evidence type="ECO:0000256" key="1">
    <source>
        <dbReference type="ARBA" id="ARBA00004167"/>
    </source>
</evidence>
<reference evidence="9 10" key="1">
    <citation type="journal article" date="2018" name="New Phytol.">
        <title>Phylogenomics of Endogonaceae and evolution of mycorrhizas within Mucoromycota.</title>
        <authorList>
            <person name="Chang Y."/>
            <person name="Desiro A."/>
            <person name="Na H."/>
            <person name="Sandor L."/>
            <person name="Lipzen A."/>
            <person name="Clum A."/>
            <person name="Barry K."/>
            <person name="Grigoriev I.V."/>
            <person name="Martin F.M."/>
            <person name="Stajich J.E."/>
            <person name="Smith M.E."/>
            <person name="Bonito G."/>
            <person name="Spatafora J.W."/>
        </authorList>
    </citation>
    <scope>NUCLEOTIDE SEQUENCE [LARGE SCALE GENOMIC DNA]</scope>
    <source>
        <strain evidence="9 10">GMNB39</strain>
    </source>
</reference>
<dbReference type="InterPro" id="IPR039163">
    <property type="entry name" value="EMC7"/>
</dbReference>
<keyword evidence="10" id="KW-1185">Reference proteome</keyword>
<name>A0A433A0E2_9FUNG</name>
<evidence type="ECO:0000313" key="9">
    <source>
        <dbReference type="EMBL" id="RUO96201.1"/>
    </source>
</evidence>
<evidence type="ECO:0000256" key="7">
    <source>
        <dbReference type="SAM" id="SignalP"/>
    </source>
</evidence>